<evidence type="ECO:0000313" key="2">
    <source>
        <dbReference type="EMBL" id="EEN82379.1"/>
    </source>
</evidence>
<dbReference type="GO" id="GO:0016887">
    <property type="term" value="F:ATP hydrolysis activity"/>
    <property type="evidence" value="ECO:0007669"/>
    <property type="project" value="InterPro"/>
</dbReference>
<dbReference type="AlphaFoldDB" id="C3JBV5"/>
<dbReference type="STRING" id="553175.POREN0001_1841"/>
<dbReference type="InterPro" id="IPR027417">
    <property type="entry name" value="P-loop_NTPase"/>
</dbReference>
<dbReference type="GO" id="GO:0005524">
    <property type="term" value="F:ATP binding"/>
    <property type="evidence" value="ECO:0007669"/>
    <property type="project" value="InterPro"/>
</dbReference>
<dbReference type="GeneID" id="93365970"/>
<dbReference type="SUPFAM" id="SSF52540">
    <property type="entry name" value="P-loop containing nucleoside triphosphate hydrolases"/>
    <property type="match status" value="1"/>
</dbReference>
<accession>C3JBV5</accession>
<proteinExistence type="predicted"/>
<evidence type="ECO:0000259" key="1">
    <source>
        <dbReference type="Pfam" id="PF07728"/>
    </source>
</evidence>
<organism evidence="2 3">
    <name type="scientific">Porphyromonas endodontalis (strain ATCC 35406 / DSM 24491 / JCM 8526 / CCUG 16442 / BCRC 14492 / NCTC 13058 / HG 370)</name>
    <name type="common">Bacteroides endodontalis</name>
    <dbReference type="NCBI Taxonomy" id="553175"/>
    <lineage>
        <taxon>Bacteria</taxon>
        <taxon>Pseudomonadati</taxon>
        <taxon>Bacteroidota</taxon>
        <taxon>Bacteroidia</taxon>
        <taxon>Bacteroidales</taxon>
        <taxon>Porphyromonadaceae</taxon>
        <taxon>Porphyromonas</taxon>
    </lineage>
</organism>
<dbReference type="RefSeq" id="WP_004334157.1">
    <property type="nucleotide sequence ID" value="NZ_ACNN01000026.1"/>
</dbReference>
<evidence type="ECO:0000313" key="3">
    <source>
        <dbReference type="Proteomes" id="UP000004295"/>
    </source>
</evidence>
<dbReference type="Pfam" id="PF07728">
    <property type="entry name" value="AAA_5"/>
    <property type="match status" value="1"/>
</dbReference>
<sequence length="355" mass="40270">MAITINNKQLQSILEKTPSHHNIMLVGVHGIGKSRIISEFFRAKGIEVITLFLGQMSDPGDLIGLPHLNTETGRTEFMPPYWFPKGDKPIVLFLDELNRARPEMLQSVMDLALNRMLAGRRLPEGSRVISAVNDGAEYQITELDPALVSRFNVYFFRPTVAEWLLWAEEQELDERVIHFIENNQDALDAPFNINADSIDKCADRRAWERVSDIMKGLEEVDDLTLKLISGIVGVKAAARLAESLSETSVVSGADLLLHFGEVKKRLKTMKLPQLALVNDNLFRCLEARGYPEEEIELVGTNLEKYILWLDKNDQREALMHLINNFSSATYPNANLTIMTKLPSIYTLMTDYLRQL</sequence>
<dbReference type="InterPro" id="IPR011704">
    <property type="entry name" value="ATPase_dyneun-rel_AAA"/>
</dbReference>
<protein>
    <submittedName>
        <fullName evidence="2">ATPase family associated with various cellular activities (AAA)</fullName>
    </submittedName>
</protein>
<dbReference type="Proteomes" id="UP000004295">
    <property type="component" value="Unassembled WGS sequence"/>
</dbReference>
<reference evidence="2 3" key="1">
    <citation type="submission" date="2009-04" db="EMBL/GenBank/DDBJ databases">
        <authorList>
            <person name="Sebastian Y."/>
            <person name="Madupu R."/>
            <person name="Durkin A.S."/>
            <person name="Torralba M."/>
            <person name="Methe B."/>
            <person name="Sutton G.G."/>
            <person name="Strausberg R.L."/>
            <person name="Nelson K.E."/>
        </authorList>
    </citation>
    <scope>NUCLEOTIDE SEQUENCE [LARGE SCALE GENOMIC DNA]</scope>
    <source>
        <strain evidence="3">ATCC 35406 / BCRC 14492 / JCM 8526 / NCTC 13058 / HG 370</strain>
    </source>
</reference>
<gene>
    <name evidence="2" type="ORF">POREN0001_1841</name>
</gene>
<dbReference type="Gene3D" id="3.40.50.300">
    <property type="entry name" value="P-loop containing nucleotide triphosphate hydrolases"/>
    <property type="match status" value="1"/>
</dbReference>
<feature type="domain" description="ATPase dynein-related AAA" evidence="1">
    <location>
        <begin position="22"/>
        <end position="151"/>
    </location>
</feature>
<keyword evidence="3" id="KW-1185">Reference proteome</keyword>
<dbReference type="EMBL" id="ACNN01000026">
    <property type="protein sequence ID" value="EEN82379.1"/>
    <property type="molecule type" value="Genomic_DNA"/>
</dbReference>
<dbReference type="eggNOG" id="COG0714">
    <property type="taxonomic scope" value="Bacteria"/>
</dbReference>
<name>C3JBV5_POREA</name>
<comment type="caution">
    <text evidence="2">The sequence shown here is derived from an EMBL/GenBank/DDBJ whole genome shotgun (WGS) entry which is preliminary data.</text>
</comment>